<dbReference type="OMA" id="VGAFHYG"/>
<name>C5FI41_ARTOC</name>
<dbReference type="eggNOG" id="ENOG502S09K">
    <property type="taxonomic scope" value="Eukaryota"/>
</dbReference>
<keyword evidence="2" id="KW-1185">Reference proteome</keyword>
<evidence type="ECO:0000313" key="1">
    <source>
        <dbReference type="EMBL" id="EEQ29021.1"/>
    </source>
</evidence>
<gene>
    <name evidence="1" type="ORF">MCYG_01840</name>
</gene>
<dbReference type="STRING" id="554155.C5FI41"/>
<dbReference type="GeneID" id="9228957"/>
<protein>
    <submittedName>
        <fullName evidence="1">Uncharacterized protein</fullName>
    </submittedName>
</protein>
<dbReference type="Proteomes" id="UP000002035">
    <property type="component" value="Unassembled WGS sequence"/>
</dbReference>
<dbReference type="PANTHER" id="PTHR28002">
    <property type="entry name" value="MIOREX COMPLEX COMPONENT 11"/>
    <property type="match status" value="1"/>
</dbReference>
<reference evidence="2" key="1">
    <citation type="journal article" date="2012" name="MBio">
        <title>Comparative genome analysis of Trichophyton rubrum and related dermatophytes reveals candidate genes involved in infection.</title>
        <authorList>
            <person name="Martinez D.A."/>
            <person name="Oliver B.G."/>
            <person name="Graeser Y."/>
            <person name="Goldberg J.M."/>
            <person name="Li W."/>
            <person name="Martinez-Rossi N.M."/>
            <person name="Monod M."/>
            <person name="Shelest E."/>
            <person name="Barton R.C."/>
            <person name="Birch E."/>
            <person name="Brakhage A.A."/>
            <person name="Chen Z."/>
            <person name="Gurr S.J."/>
            <person name="Heiman D."/>
            <person name="Heitman J."/>
            <person name="Kosti I."/>
            <person name="Rossi A."/>
            <person name="Saif S."/>
            <person name="Samalova M."/>
            <person name="Saunders C.W."/>
            <person name="Shea T."/>
            <person name="Summerbell R.C."/>
            <person name="Xu J."/>
            <person name="Young S."/>
            <person name="Zeng Q."/>
            <person name="Birren B.W."/>
            <person name="Cuomo C.A."/>
            <person name="White T.C."/>
        </authorList>
    </citation>
    <scope>NUCLEOTIDE SEQUENCE [LARGE SCALE GENOMIC DNA]</scope>
    <source>
        <strain evidence="2">ATCC MYA-4605 / CBS 113480</strain>
    </source>
</reference>
<dbReference type="Pfam" id="PF10306">
    <property type="entry name" value="FLILHELTA"/>
    <property type="match status" value="1"/>
</dbReference>
<sequence>MALSAMGWRASPGAYTSLPTHIHNGRSLFRPVLRRQLHSESPSSSRMRARLQSFNNRLPKFLRSYTTPLFNAPVTHITSFLILHELTAILPLFGLVGIFHYGGWLPSLGNSDGTSPVDEGVRKFGKWLRKRGWVQEDVEDISIVNSGTSVSGEKTLQGQGSAAELTAKDNQGMRLILEFATAYAITKALLPVRIVWSVWATPWFARTVVGPFGRAVGHVTSAYKRK</sequence>
<dbReference type="PANTHER" id="PTHR28002:SF1">
    <property type="entry name" value="MIOREX COMPLEX COMPONENT 11"/>
    <property type="match status" value="1"/>
</dbReference>
<dbReference type="EMBL" id="DS995702">
    <property type="protein sequence ID" value="EEQ29021.1"/>
    <property type="molecule type" value="Genomic_DNA"/>
</dbReference>
<dbReference type="AlphaFoldDB" id="C5FI41"/>
<dbReference type="OrthoDB" id="5580261at2759"/>
<dbReference type="InterPro" id="IPR018811">
    <property type="entry name" value="MRX11"/>
</dbReference>
<dbReference type="HOGENOM" id="CLU_071379_2_0_1"/>
<dbReference type="GO" id="GO:0005739">
    <property type="term" value="C:mitochondrion"/>
    <property type="evidence" value="ECO:0007669"/>
    <property type="project" value="TreeGrafter"/>
</dbReference>
<dbReference type="RefSeq" id="XP_002848906.1">
    <property type="nucleotide sequence ID" value="XM_002848860.1"/>
</dbReference>
<dbReference type="VEuPathDB" id="FungiDB:MCYG_01840"/>
<evidence type="ECO:0000313" key="2">
    <source>
        <dbReference type="Proteomes" id="UP000002035"/>
    </source>
</evidence>
<accession>C5FI41</accession>
<proteinExistence type="predicted"/>
<organism evidence="1 2">
    <name type="scientific">Arthroderma otae (strain ATCC MYA-4605 / CBS 113480)</name>
    <name type="common">Microsporum canis</name>
    <dbReference type="NCBI Taxonomy" id="554155"/>
    <lineage>
        <taxon>Eukaryota</taxon>
        <taxon>Fungi</taxon>
        <taxon>Dikarya</taxon>
        <taxon>Ascomycota</taxon>
        <taxon>Pezizomycotina</taxon>
        <taxon>Eurotiomycetes</taxon>
        <taxon>Eurotiomycetidae</taxon>
        <taxon>Onygenales</taxon>
        <taxon>Arthrodermataceae</taxon>
        <taxon>Microsporum</taxon>
    </lineage>
</organism>